<keyword evidence="2" id="KW-0723">Serine/threonine-protein kinase</keyword>
<dbReference type="InterPro" id="IPR017441">
    <property type="entry name" value="Protein_kinase_ATP_BS"/>
</dbReference>
<dbReference type="Proteomes" id="UP000321083">
    <property type="component" value="Unassembled WGS sequence"/>
</dbReference>
<dbReference type="PANTHER" id="PTHR43289:SF6">
    <property type="entry name" value="SERINE_THREONINE-PROTEIN KINASE NEKL-3"/>
    <property type="match status" value="1"/>
</dbReference>
<feature type="binding site" evidence="7">
    <location>
        <position position="49"/>
    </location>
    <ligand>
        <name>ATP</name>
        <dbReference type="ChEBI" id="CHEBI:30616"/>
    </ligand>
</feature>
<dbReference type="Gene3D" id="3.30.200.20">
    <property type="entry name" value="Phosphorylase Kinase, domain 1"/>
    <property type="match status" value="1"/>
</dbReference>
<accession>A0A5C6M974</accession>
<evidence type="ECO:0000256" key="2">
    <source>
        <dbReference type="ARBA" id="ARBA00022527"/>
    </source>
</evidence>
<dbReference type="FunFam" id="1.10.510.10:FF:000021">
    <property type="entry name" value="Serine/threonine protein kinase"/>
    <property type="match status" value="1"/>
</dbReference>
<keyword evidence="5" id="KW-0418">Kinase</keyword>
<evidence type="ECO:0000256" key="5">
    <source>
        <dbReference type="ARBA" id="ARBA00022777"/>
    </source>
</evidence>
<evidence type="ECO:0000256" key="9">
    <source>
        <dbReference type="SAM" id="Phobius"/>
    </source>
</evidence>
<evidence type="ECO:0000256" key="7">
    <source>
        <dbReference type="PROSITE-ProRule" id="PRU10141"/>
    </source>
</evidence>
<protein>
    <recommendedName>
        <fullName evidence="1">non-specific serine/threonine protein kinase</fullName>
        <ecNumber evidence="1">2.7.11.1</ecNumber>
    </recommendedName>
</protein>
<keyword evidence="4 7" id="KW-0547">Nucleotide-binding</keyword>
<dbReference type="Gene3D" id="1.10.510.10">
    <property type="entry name" value="Transferase(Phosphotransferase) domain 1"/>
    <property type="match status" value="1"/>
</dbReference>
<evidence type="ECO:0000256" key="6">
    <source>
        <dbReference type="ARBA" id="ARBA00022840"/>
    </source>
</evidence>
<dbReference type="EMBL" id="SRHE01000060">
    <property type="protein sequence ID" value="TWW11330.1"/>
    <property type="molecule type" value="Genomic_DNA"/>
</dbReference>
<dbReference type="GO" id="GO:0005524">
    <property type="term" value="F:ATP binding"/>
    <property type="evidence" value="ECO:0007669"/>
    <property type="project" value="UniProtKB-UniRule"/>
</dbReference>
<evidence type="ECO:0000256" key="3">
    <source>
        <dbReference type="ARBA" id="ARBA00022679"/>
    </source>
</evidence>
<keyword evidence="9" id="KW-0812">Transmembrane</keyword>
<reference evidence="11 12" key="2">
    <citation type="submission" date="2019-08" db="EMBL/GenBank/DDBJ databases">
        <authorList>
            <person name="Henke P."/>
        </authorList>
    </citation>
    <scope>NUCLEOTIDE SEQUENCE [LARGE SCALE GENOMIC DNA]</scope>
    <source>
        <strain evidence="11">Phe10_nw2017</strain>
    </source>
</reference>
<dbReference type="InterPro" id="IPR000719">
    <property type="entry name" value="Prot_kinase_dom"/>
</dbReference>
<evidence type="ECO:0000313" key="11">
    <source>
        <dbReference type="EMBL" id="TWW11330.1"/>
    </source>
</evidence>
<dbReference type="AlphaFoldDB" id="A0A5C6M974"/>
<evidence type="ECO:0000256" key="8">
    <source>
        <dbReference type="SAM" id="MobiDB-lite"/>
    </source>
</evidence>
<dbReference type="PROSITE" id="PS00107">
    <property type="entry name" value="PROTEIN_KINASE_ATP"/>
    <property type="match status" value="1"/>
</dbReference>
<keyword evidence="9" id="KW-1133">Transmembrane helix</keyword>
<dbReference type="PROSITE" id="PS00108">
    <property type="entry name" value="PROTEIN_KINASE_ST"/>
    <property type="match status" value="1"/>
</dbReference>
<dbReference type="SMART" id="SM00220">
    <property type="entry name" value="S_TKc"/>
    <property type="match status" value="1"/>
</dbReference>
<name>A0A5C6M974_9PLAN</name>
<dbReference type="PROSITE" id="PS50011">
    <property type="entry name" value="PROTEIN_KINASE_DOM"/>
    <property type="match status" value="1"/>
</dbReference>
<dbReference type="SUPFAM" id="SSF56112">
    <property type="entry name" value="Protein kinase-like (PK-like)"/>
    <property type="match status" value="1"/>
</dbReference>
<feature type="domain" description="Protein kinase" evidence="10">
    <location>
        <begin position="20"/>
        <end position="281"/>
    </location>
</feature>
<reference evidence="11 12" key="1">
    <citation type="submission" date="2019-08" db="EMBL/GenBank/DDBJ databases">
        <title>100 year-old enigma solved: identification of Planctomyces bekefii, the type genus and species of the phylum Planctomycetes.</title>
        <authorList>
            <person name="Svetlana D.N."/>
            <person name="Overmann J."/>
        </authorList>
    </citation>
    <scope>NUCLEOTIDE SEQUENCE [LARGE SCALE GENOMIC DNA]</scope>
    <source>
        <strain evidence="11">Phe10_nw2017</strain>
    </source>
</reference>
<dbReference type="GO" id="GO:0004674">
    <property type="term" value="F:protein serine/threonine kinase activity"/>
    <property type="evidence" value="ECO:0007669"/>
    <property type="project" value="UniProtKB-KW"/>
</dbReference>
<dbReference type="EC" id="2.7.11.1" evidence="1"/>
<keyword evidence="6 7" id="KW-0067">ATP-binding</keyword>
<dbReference type="InterPro" id="IPR011009">
    <property type="entry name" value="Kinase-like_dom_sf"/>
</dbReference>
<dbReference type="CDD" id="cd14014">
    <property type="entry name" value="STKc_PknB_like"/>
    <property type="match status" value="1"/>
</dbReference>
<organism evidence="11 12">
    <name type="scientific">Planctomyces bekefii</name>
    <dbReference type="NCBI Taxonomy" id="1653850"/>
    <lineage>
        <taxon>Bacteria</taxon>
        <taxon>Pseudomonadati</taxon>
        <taxon>Planctomycetota</taxon>
        <taxon>Planctomycetia</taxon>
        <taxon>Planctomycetales</taxon>
        <taxon>Planctomycetaceae</taxon>
        <taxon>Planctomyces</taxon>
    </lineage>
</organism>
<gene>
    <name evidence="11" type="ORF">E3A20_04990</name>
</gene>
<comment type="caution">
    <text evidence="11">The sequence shown here is derived from an EMBL/GenBank/DDBJ whole genome shotgun (WGS) entry which is preliminary data.</text>
</comment>
<evidence type="ECO:0000256" key="4">
    <source>
        <dbReference type="ARBA" id="ARBA00022741"/>
    </source>
</evidence>
<dbReference type="Pfam" id="PF00069">
    <property type="entry name" value="Pkinase"/>
    <property type="match status" value="1"/>
</dbReference>
<feature type="transmembrane region" description="Helical" evidence="9">
    <location>
        <begin position="434"/>
        <end position="459"/>
    </location>
</feature>
<sequence>MSEESQNAKPSNKVTQLGDFALQRELGQGGMGKVFLARQVSLDRLVAVKTLSRELSKKEGFIARFEREARSMAKIDHPNVLKIYAVDSAHGIHFAAIEYVDGQSLQKWLDQLGRLSVGDAVHLAIRCAEALRYAHAENMVHRDIKPDNILLTKKGVVKVADFGLAKAMDDDVSMTQSGTGLGTPLYMAPEQARNAKHVDSRCDIYALGVTLYHMLTGQLPYTGKTTLEVIMAKEKGRYASARTLRPELSERLDMIVDKMMAKDPAQRYKSCEDVLKDLQALGVQTDALSFIAGAEAAPVQRPVANVPLTAAAPGARKAGSTAPSFGSETATQTGTRIWYVQFEDAKGKSVVEKHSTGRILKMLAAGQLTAKAKAKVSADGAYYPLAQFPEFAKAVEDSIARRTAAIRKEDMKSLYSRVERDQKMFYLKRKVKDFFRNIFGVASLLVLLGVIGVALWFGWQYGAELPAKVAGMIGFGDSAEKAPNQPSTERTAVLSEGGIVPEGTVRPR</sequence>
<keyword evidence="12" id="KW-1185">Reference proteome</keyword>
<evidence type="ECO:0000256" key="1">
    <source>
        <dbReference type="ARBA" id="ARBA00012513"/>
    </source>
</evidence>
<feature type="region of interest" description="Disordered" evidence="8">
    <location>
        <begin position="480"/>
        <end position="508"/>
    </location>
</feature>
<evidence type="ECO:0000259" key="10">
    <source>
        <dbReference type="PROSITE" id="PS50011"/>
    </source>
</evidence>
<dbReference type="PANTHER" id="PTHR43289">
    <property type="entry name" value="MITOGEN-ACTIVATED PROTEIN KINASE KINASE KINASE 20-RELATED"/>
    <property type="match status" value="1"/>
</dbReference>
<evidence type="ECO:0000313" key="12">
    <source>
        <dbReference type="Proteomes" id="UP000321083"/>
    </source>
</evidence>
<proteinExistence type="predicted"/>
<keyword evidence="3" id="KW-0808">Transferase</keyword>
<dbReference type="InterPro" id="IPR008271">
    <property type="entry name" value="Ser/Thr_kinase_AS"/>
</dbReference>
<keyword evidence="9" id="KW-0472">Membrane</keyword>